<organism evidence="2 3">
    <name type="scientific">Candidatus Vogelbacteria bacterium CG10_big_fil_rev_8_21_14_0_10_45_14</name>
    <dbReference type="NCBI Taxonomy" id="1975042"/>
    <lineage>
        <taxon>Bacteria</taxon>
        <taxon>Candidatus Vogeliibacteriota</taxon>
    </lineage>
</organism>
<protein>
    <submittedName>
        <fullName evidence="2">Uncharacterized protein</fullName>
    </submittedName>
</protein>
<evidence type="ECO:0000313" key="2">
    <source>
        <dbReference type="EMBL" id="PIR46615.1"/>
    </source>
</evidence>
<reference evidence="2 3" key="1">
    <citation type="submission" date="2017-09" db="EMBL/GenBank/DDBJ databases">
        <title>Depth-based differentiation of microbial function through sediment-hosted aquifers and enrichment of novel symbionts in the deep terrestrial subsurface.</title>
        <authorList>
            <person name="Probst A.J."/>
            <person name="Ladd B."/>
            <person name="Jarett J.K."/>
            <person name="Geller-Mcgrath D.E."/>
            <person name="Sieber C.M."/>
            <person name="Emerson J.B."/>
            <person name="Anantharaman K."/>
            <person name="Thomas B.C."/>
            <person name="Malmstrom R."/>
            <person name="Stieglmeier M."/>
            <person name="Klingl A."/>
            <person name="Woyke T."/>
            <person name="Ryan C.M."/>
            <person name="Banfield J.F."/>
        </authorList>
    </citation>
    <scope>NUCLEOTIDE SEQUENCE [LARGE SCALE GENOMIC DNA]</scope>
    <source>
        <strain evidence="2">CG10_big_fil_rev_8_21_14_0_10_45_14</strain>
    </source>
</reference>
<accession>A0A2H0RLF4</accession>
<dbReference type="EMBL" id="PCYL01000034">
    <property type="protein sequence ID" value="PIR46615.1"/>
    <property type="molecule type" value="Genomic_DNA"/>
</dbReference>
<dbReference type="Proteomes" id="UP000230833">
    <property type="component" value="Unassembled WGS sequence"/>
</dbReference>
<proteinExistence type="predicted"/>
<comment type="caution">
    <text evidence="2">The sequence shown here is derived from an EMBL/GenBank/DDBJ whole genome shotgun (WGS) entry which is preliminary data.</text>
</comment>
<feature type="transmembrane region" description="Helical" evidence="1">
    <location>
        <begin position="6"/>
        <end position="25"/>
    </location>
</feature>
<evidence type="ECO:0000313" key="3">
    <source>
        <dbReference type="Proteomes" id="UP000230833"/>
    </source>
</evidence>
<keyword evidence="1" id="KW-0472">Membrane</keyword>
<name>A0A2H0RLF4_9BACT</name>
<keyword evidence="1" id="KW-1133">Transmembrane helix</keyword>
<dbReference type="AlphaFoldDB" id="A0A2H0RLF4"/>
<sequence length="94" mass="11644">MRRHVFFFIGWMFVFGVEYSNISLVEERMRERIAHVEESTIFENALTERVMRLDLHKRKYYSDFRGDIEFLEWLSLEERKVEELRMHLKLQRGS</sequence>
<evidence type="ECO:0000256" key="1">
    <source>
        <dbReference type="SAM" id="Phobius"/>
    </source>
</evidence>
<keyword evidence="1" id="KW-0812">Transmembrane</keyword>
<gene>
    <name evidence="2" type="ORF">COV07_03300</name>
</gene>